<sequence length="128" mass="14230">MILSANSPKSGVSSYDTSNIEMISMALEEDPSSFWYSKTVGLTSCFNACGDSIHPSHDVVSKMQNISRPAISNTRVSPQSRISSYKARSSCIKHSQKTQAGRLVSQMTPREWLIRRTRSGHVYGKYPI</sequence>
<reference evidence="2" key="1">
    <citation type="submission" date="2025-08" db="UniProtKB">
        <authorList>
            <consortium name="RefSeq"/>
        </authorList>
    </citation>
    <scope>IDENTIFICATION</scope>
    <source>
        <tissue evidence="2">Whole body</tissue>
    </source>
</reference>
<dbReference type="Proteomes" id="UP000504618">
    <property type="component" value="Unplaced"/>
</dbReference>
<evidence type="ECO:0000313" key="1">
    <source>
        <dbReference type="Proteomes" id="UP000504618"/>
    </source>
</evidence>
<dbReference type="GeneID" id="112466016"/>
<keyword evidence="1" id="KW-1185">Reference proteome</keyword>
<gene>
    <name evidence="2" type="primary">LOC112466016</name>
</gene>
<accession>A0A6J1R603</accession>
<dbReference type="AlphaFoldDB" id="A0A6J1R603"/>
<proteinExistence type="predicted"/>
<protein>
    <submittedName>
        <fullName evidence="2">Uncharacterized protein LOC112466016</fullName>
    </submittedName>
</protein>
<name>A0A6J1R603_9HYME</name>
<dbReference type="RefSeq" id="XP_024889633.1">
    <property type="nucleotide sequence ID" value="XM_025033865.1"/>
</dbReference>
<organism evidence="1 2">
    <name type="scientific">Temnothorax curvispinosus</name>
    <dbReference type="NCBI Taxonomy" id="300111"/>
    <lineage>
        <taxon>Eukaryota</taxon>
        <taxon>Metazoa</taxon>
        <taxon>Ecdysozoa</taxon>
        <taxon>Arthropoda</taxon>
        <taxon>Hexapoda</taxon>
        <taxon>Insecta</taxon>
        <taxon>Pterygota</taxon>
        <taxon>Neoptera</taxon>
        <taxon>Endopterygota</taxon>
        <taxon>Hymenoptera</taxon>
        <taxon>Apocrita</taxon>
        <taxon>Aculeata</taxon>
        <taxon>Formicoidea</taxon>
        <taxon>Formicidae</taxon>
        <taxon>Myrmicinae</taxon>
        <taxon>Temnothorax</taxon>
    </lineage>
</organism>
<dbReference type="OrthoDB" id="7615688at2759"/>
<evidence type="ECO:0000313" key="2">
    <source>
        <dbReference type="RefSeq" id="XP_024889633.1"/>
    </source>
</evidence>